<sequence>MSSNSQDSSLKKEKFIQTKVETQLDSEDEYLQLRAEQRVNRTQHRSWSDVITITCSGFALISDGYQNNVMTMLNKVFPILYPKIYGSELSTRLSNASIVGTIFGQVGMGICCDYMGRKWAIVCFGC</sequence>
<dbReference type="Proteomes" id="UP001165064">
    <property type="component" value="Unassembled WGS sequence"/>
</dbReference>
<accession>A0ACB5T053</accession>
<reference evidence="1" key="1">
    <citation type="submission" date="2023-04" db="EMBL/GenBank/DDBJ databases">
        <title>Ambrosiozyma monospora NBRC 10751.</title>
        <authorList>
            <person name="Ichikawa N."/>
            <person name="Sato H."/>
            <person name="Tonouchi N."/>
        </authorList>
    </citation>
    <scope>NUCLEOTIDE SEQUENCE</scope>
    <source>
        <strain evidence="1">NBRC 10751</strain>
    </source>
</reference>
<gene>
    <name evidence="1" type="ORF">Amon02_000311600</name>
</gene>
<name>A0ACB5T053_AMBMO</name>
<evidence type="ECO:0000313" key="2">
    <source>
        <dbReference type="Proteomes" id="UP001165064"/>
    </source>
</evidence>
<proteinExistence type="predicted"/>
<organism evidence="1 2">
    <name type="scientific">Ambrosiozyma monospora</name>
    <name type="common">Yeast</name>
    <name type="synonym">Endomycopsis monosporus</name>
    <dbReference type="NCBI Taxonomy" id="43982"/>
    <lineage>
        <taxon>Eukaryota</taxon>
        <taxon>Fungi</taxon>
        <taxon>Dikarya</taxon>
        <taxon>Ascomycota</taxon>
        <taxon>Saccharomycotina</taxon>
        <taxon>Pichiomycetes</taxon>
        <taxon>Pichiales</taxon>
        <taxon>Pichiaceae</taxon>
        <taxon>Ambrosiozyma</taxon>
    </lineage>
</organism>
<dbReference type="EMBL" id="BSXS01001927">
    <property type="protein sequence ID" value="GME77660.1"/>
    <property type="molecule type" value="Genomic_DNA"/>
</dbReference>
<protein>
    <submittedName>
        <fullName evidence="1">Unnamed protein product</fullName>
    </submittedName>
</protein>
<evidence type="ECO:0000313" key="1">
    <source>
        <dbReference type="EMBL" id="GME77660.1"/>
    </source>
</evidence>
<keyword evidence="2" id="KW-1185">Reference proteome</keyword>
<comment type="caution">
    <text evidence="1">The sequence shown here is derived from an EMBL/GenBank/DDBJ whole genome shotgun (WGS) entry which is preliminary data.</text>
</comment>